<feature type="signal peptide" evidence="2">
    <location>
        <begin position="1"/>
        <end position="19"/>
    </location>
</feature>
<accession>E0W587</accession>
<gene>
    <name evidence="3" type="primary">Avh</name>
</gene>
<feature type="region of interest" description="Disordered" evidence="1">
    <location>
        <begin position="45"/>
        <end position="72"/>
    </location>
</feature>
<evidence type="ECO:0000256" key="1">
    <source>
        <dbReference type="SAM" id="MobiDB-lite"/>
    </source>
</evidence>
<keyword evidence="2" id="KW-0732">Signal</keyword>
<dbReference type="AlphaFoldDB" id="E0W587"/>
<dbReference type="EMBL" id="JN253995">
    <property type="protein sequence ID" value="AEK80808.1"/>
    <property type="molecule type" value="Genomic_DNA"/>
</dbReference>
<feature type="chain" id="PRO_5007653119" evidence="2">
    <location>
        <begin position="20"/>
        <end position="72"/>
    </location>
</feature>
<dbReference type="KEGG" id="psoj:PHYSODRAFT_285803"/>
<proteinExistence type="predicted"/>
<dbReference type="EMBL" id="JN253996">
    <property type="protein sequence ID" value="AEK80809.1"/>
    <property type="molecule type" value="Genomic_DNA"/>
</dbReference>
<evidence type="ECO:0000313" key="3">
    <source>
        <dbReference type="EMBL" id="AEK80807.1"/>
    </source>
</evidence>
<dbReference type="VEuPathDB" id="FungiDB:PHYSODRAFT_285803"/>
<sequence>MRRFFLVLLVVALFTVVDAALTTSVRKLTTLSTDLPGKRLLRIETKRGKDSGGGEEEGASDHCSWPVEAVKG</sequence>
<evidence type="ECO:0000313" key="4">
    <source>
        <dbReference type="EMBL" id="AEK80808.1"/>
    </source>
</evidence>
<evidence type="ECO:0000256" key="2">
    <source>
        <dbReference type="SAM" id="SignalP"/>
    </source>
</evidence>
<organism evidence="3">
    <name type="scientific">Phytophthora sojae</name>
    <name type="common">Soybean stem and root rot agent</name>
    <name type="synonym">Phytophthora megasperma f. sp. glycines</name>
    <dbReference type="NCBI Taxonomy" id="67593"/>
    <lineage>
        <taxon>Eukaryota</taxon>
        <taxon>Sar</taxon>
        <taxon>Stramenopiles</taxon>
        <taxon>Oomycota</taxon>
        <taxon>Peronosporomycetes</taxon>
        <taxon>Peronosporales</taxon>
        <taxon>Peronosporaceae</taxon>
        <taxon>Phytophthora</taxon>
    </lineage>
</organism>
<reference evidence="3" key="1">
    <citation type="journal article" date="2011" name="Plant Cell">
        <title>Transcriptional programming and functional interactions within the Phytophthora sojae RXLR effector repertoire.</title>
        <authorList>
            <person name="Wang Q."/>
            <person name="Han C."/>
            <person name="Ferreira A.O."/>
            <person name="Yu X."/>
            <person name="Ye W."/>
            <person name="Tripathy S."/>
            <person name="Kale S.D."/>
            <person name="Gu B."/>
            <person name="Sheng Y."/>
            <person name="Sui Y."/>
            <person name="Wang X."/>
            <person name="Zhang Z."/>
            <person name="Cheng B."/>
            <person name="Dong S."/>
            <person name="Shan W."/>
            <person name="Zheng X."/>
            <person name="Dou D."/>
            <person name="Tyler B.M."/>
            <person name="Wang Y."/>
        </authorList>
    </citation>
    <scope>NUCLEOTIDE SEQUENCE</scope>
    <source>
        <strain evidence="3">P7064</strain>
        <strain evidence="4">P7074</strain>
        <strain evidence="5">P7076</strain>
    </source>
</reference>
<protein>
    <submittedName>
        <fullName evidence="3">Avh166</fullName>
    </submittedName>
</protein>
<name>E0W587_PHYSO</name>
<evidence type="ECO:0000313" key="5">
    <source>
        <dbReference type="EMBL" id="AEK80809.1"/>
    </source>
</evidence>
<dbReference type="EMBL" id="JN253994">
    <property type="protein sequence ID" value="AEK80807.1"/>
    <property type="molecule type" value="Genomic_DNA"/>
</dbReference>
<dbReference type="RefSeq" id="XP_009525641.1">
    <property type="nucleotide sequence ID" value="XM_009527346.1"/>
</dbReference>